<dbReference type="Proteomes" id="UP000265515">
    <property type="component" value="Unassembled WGS sequence"/>
</dbReference>
<evidence type="ECO:0000256" key="1">
    <source>
        <dbReference type="SAM" id="MobiDB-lite"/>
    </source>
</evidence>
<feature type="region of interest" description="Disordered" evidence="1">
    <location>
        <begin position="83"/>
        <end position="121"/>
    </location>
</feature>
<dbReference type="AlphaFoldDB" id="A0A388KVJ6"/>
<keyword evidence="3" id="KW-1185">Reference proteome</keyword>
<protein>
    <submittedName>
        <fullName evidence="2">Uncharacterized protein</fullName>
    </submittedName>
</protein>
<name>A0A388KVJ6_CHABU</name>
<proteinExistence type="predicted"/>
<comment type="caution">
    <text evidence="2">The sequence shown here is derived from an EMBL/GenBank/DDBJ whole genome shotgun (WGS) entry which is preliminary data.</text>
</comment>
<dbReference type="EMBL" id="BFEA01000196">
    <property type="protein sequence ID" value="GBG74079.1"/>
    <property type="molecule type" value="Genomic_DNA"/>
</dbReference>
<gene>
    <name evidence="2" type="ORF">CBR_g17790</name>
</gene>
<organism evidence="2 3">
    <name type="scientific">Chara braunii</name>
    <name type="common">Braun's stonewort</name>
    <dbReference type="NCBI Taxonomy" id="69332"/>
    <lineage>
        <taxon>Eukaryota</taxon>
        <taxon>Viridiplantae</taxon>
        <taxon>Streptophyta</taxon>
        <taxon>Charophyceae</taxon>
        <taxon>Charales</taxon>
        <taxon>Characeae</taxon>
        <taxon>Chara</taxon>
    </lineage>
</organism>
<accession>A0A388KVJ6</accession>
<sequence>MLHAYMAEKSTPDDTEVEPCEVVERAVVDETEAHLRSPTVPRREGFDGGVECCKHTSEGQTTRRWSHVRWVERAVVDETEAHLRSPTVPRREGSNSGVECCKHTSEGQAGEEDRERPSEDHRGLQLAILARPPPLQRSATTTPALYPQHNGRRLKTLQRRGQKHTGEELLYQDWVPFDFVQTQ</sequence>
<reference evidence="2 3" key="1">
    <citation type="journal article" date="2018" name="Cell">
        <title>The Chara Genome: Secondary Complexity and Implications for Plant Terrestrialization.</title>
        <authorList>
            <person name="Nishiyama T."/>
            <person name="Sakayama H."/>
            <person name="Vries J.D."/>
            <person name="Buschmann H."/>
            <person name="Saint-Marcoux D."/>
            <person name="Ullrich K.K."/>
            <person name="Haas F.B."/>
            <person name="Vanderstraeten L."/>
            <person name="Becker D."/>
            <person name="Lang D."/>
            <person name="Vosolsobe S."/>
            <person name="Rombauts S."/>
            <person name="Wilhelmsson P.K.I."/>
            <person name="Janitza P."/>
            <person name="Kern R."/>
            <person name="Heyl A."/>
            <person name="Rumpler F."/>
            <person name="Villalobos L.I.A.C."/>
            <person name="Clay J.M."/>
            <person name="Skokan R."/>
            <person name="Toyoda A."/>
            <person name="Suzuki Y."/>
            <person name="Kagoshima H."/>
            <person name="Schijlen E."/>
            <person name="Tajeshwar N."/>
            <person name="Catarino B."/>
            <person name="Hetherington A.J."/>
            <person name="Saltykova A."/>
            <person name="Bonnot C."/>
            <person name="Breuninger H."/>
            <person name="Symeonidi A."/>
            <person name="Radhakrishnan G.V."/>
            <person name="Van Nieuwerburgh F."/>
            <person name="Deforce D."/>
            <person name="Chang C."/>
            <person name="Karol K.G."/>
            <person name="Hedrich R."/>
            <person name="Ulvskov P."/>
            <person name="Glockner G."/>
            <person name="Delwiche C.F."/>
            <person name="Petrasek J."/>
            <person name="Van de Peer Y."/>
            <person name="Friml J."/>
            <person name="Beilby M."/>
            <person name="Dolan L."/>
            <person name="Kohara Y."/>
            <person name="Sugano S."/>
            <person name="Fujiyama A."/>
            <person name="Delaux P.-M."/>
            <person name="Quint M."/>
            <person name="TheiBen G."/>
            <person name="Hagemann M."/>
            <person name="Harholt J."/>
            <person name="Dunand C."/>
            <person name="Zachgo S."/>
            <person name="Langdale J."/>
            <person name="Maumus F."/>
            <person name="Straeten D.V.D."/>
            <person name="Gould S.B."/>
            <person name="Rensing S.A."/>
        </authorList>
    </citation>
    <scope>NUCLEOTIDE SEQUENCE [LARGE SCALE GENOMIC DNA]</scope>
    <source>
        <strain evidence="2 3">S276</strain>
    </source>
</reference>
<feature type="compositionally biased region" description="Basic and acidic residues" evidence="1">
    <location>
        <begin position="100"/>
        <end position="121"/>
    </location>
</feature>
<evidence type="ECO:0000313" key="3">
    <source>
        <dbReference type="Proteomes" id="UP000265515"/>
    </source>
</evidence>
<evidence type="ECO:0000313" key="2">
    <source>
        <dbReference type="EMBL" id="GBG74079.1"/>
    </source>
</evidence>
<dbReference type="Gramene" id="GBG74079">
    <property type="protein sequence ID" value="GBG74079"/>
    <property type="gene ID" value="CBR_g17790"/>
</dbReference>
<feature type="compositionally biased region" description="Basic and acidic residues" evidence="1">
    <location>
        <begin position="83"/>
        <end position="93"/>
    </location>
</feature>